<dbReference type="InterPro" id="IPR011701">
    <property type="entry name" value="MFS"/>
</dbReference>
<evidence type="ECO:0000256" key="4">
    <source>
        <dbReference type="ARBA" id="ARBA00022692"/>
    </source>
</evidence>
<dbReference type="Gene3D" id="1.20.1250.20">
    <property type="entry name" value="MFS general substrate transporter like domains"/>
    <property type="match status" value="1"/>
</dbReference>
<dbReference type="Pfam" id="PF07690">
    <property type="entry name" value="MFS_1"/>
    <property type="match status" value="1"/>
</dbReference>
<dbReference type="GO" id="GO:0022857">
    <property type="term" value="F:transmembrane transporter activity"/>
    <property type="evidence" value="ECO:0007669"/>
    <property type="project" value="InterPro"/>
</dbReference>
<dbReference type="PANTHER" id="PTHR43266:SF2">
    <property type="entry name" value="MAJOR FACILITATOR SUPERFAMILY (MFS) PROFILE DOMAIN-CONTAINING PROTEIN"/>
    <property type="match status" value="1"/>
</dbReference>
<keyword evidence="2" id="KW-0813">Transport</keyword>
<feature type="transmembrane region" description="Helical" evidence="7">
    <location>
        <begin position="78"/>
        <end position="96"/>
    </location>
</feature>
<keyword evidence="4 7" id="KW-0812">Transmembrane</keyword>
<comment type="subcellular location">
    <subcellularLocation>
        <location evidence="1">Cell membrane</location>
        <topology evidence="1">Multi-pass membrane protein</topology>
    </subcellularLocation>
</comment>
<reference evidence="8 9" key="1">
    <citation type="submission" date="2019-04" db="EMBL/GenBank/DDBJ databases">
        <title>Genome sequence of Bacillus hwajinpoensis strain Y2.</title>
        <authorList>
            <person name="Fair J.L."/>
            <person name="Maclea K.S."/>
        </authorList>
    </citation>
    <scope>NUCLEOTIDE SEQUENCE [LARGE SCALE GENOMIC DNA]</scope>
    <source>
        <strain evidence="8 9">Y2</strain>
    </source>
</reference>
<sequence length="409" mass="45758">MYRIFFTNSTIRYYLLGGGISKLGDVLSGMAFLFLAYELTGSKIMTTGMAITQTVPYLLFGLLGGVVADWVQKKRLLILLDLIRIPLVASIVIFYYANQLEYVHLVSVSLLIQTIGCFFNPTHRAVLPLITNEESRTVVNSLNDTLQRGVTVVSPFISVWLLTTYGAIHFFTIDAFTYLISALCFLKVDVTDSRYTGKRSIKEAWLSIVSFSKWANQNVTIRNLFLFTFFIVFLNTWVWEVGLLLALSEMTTKSEEMYSFIQGVFGAVVIGTNLILPLVKKRMSLAIYLVGAFIWGGGVLYYGLWYELEHFFIGTVFVAIGIPIAGLARVYLLQTLVPNDQLGRGFSTNAVLLYLANTLSLALFGLLSSFISIQTLMIVSGVSMTTVSAGYLVITNTNLRRRLTVQFFK</sequence>
<evidence type="ECO:0000256" key="5">
    <source>
        <dbReference type="ARBA" id="ARBA00022989"/>
    </source>
</evidence>
<protein>
    <submittedName>
        <fullName evidence="8">MFS transporter</fullName>
    </submittedName>
</protein>
<feature type="transmembrane region" description="Helical" evidence="7">
    <location>
        <begin position="286"/>
        <end position="305"/>
    </location>
</feature>
<feature type="transmembrane region" description="Helical" evidence="7">
    <location>
        <begin position="12"/>
        <end position="37"/>
    </location>
</feature>
<evidence type="ECO:0000256" key="7">
    <source>
        <dbReference type="SAM" id="Phobius"/>
    </source>
</evidence>
<gene>
    <name evidence="8" type="ORF">FBF83_07120</name>
</gene>
<dbReference type="OrthoDB" id="9775268at2"/>
<evidence type="ECO:0000256" key="6">
    <source>
        <dbReference type="ARBA" id="ARBA00023136"/>
    </source>
</evidence>
<keyword evidence="6 7" id="KW-0472">Membrane</keyword>
<dbReference type="SUPFAM" id="SSF103473">
    <property type="entry name" value="MFS general substrate transporter"/>
    <property type="match status" value="1"/>
</dbReference>
<evidence type="ECO:0000256" key="1">
    <source>
        <dbReference type="ARBA" id="ARBA00004651"/>
    </source>
</evidence>
<evidence type="ECO:0000256" key="2">
    <source>
        <dbReference type="ARBA" id="ARBA00022448"/>
    </source>
</evidence>
<proteinExistence type="predicted"/>
<feature type="transmembrane region" description="Helical" evidence="7">
    <location>
        <begin position="311"/>
        <end position="332"/>
    </location>
</feature>
<feature type="transmembrane region" description="Helical" evidence="7">
    <location>
        <begin position="259"/>
        <end position="279"/>
    </location>
</feature>
<dbReference type="CDD" id="cd06173">
    <property type="entry name" value="MFS_MefA_like"/>
    <property type="match status" value="1"/>
</dbReference>
<evidence type="ECO:0000313" key="8">
    <source>
        <dbReference type="EMBL" id="TKD72539.1"/>
    </source>
</evidence>
<dbReference type="InterPro" id="IPR036259">
    <property type="entry name" value="MFS_trans_sf"/>
</dbReference>
<name>A0A4U1MLY7_9BACL</name>
<dbReference type="EMBL" id="SWFM01000001">
    <property type="protein sequence ID" value="TKD72539.1"/>
    <property type="molecule type" value="Genomic_DNA"/>
</dbReference>
<dbReference type="Proteomes" id="UP000310541">
    <property type="component" value="Unassembled WGS sequence"/>
</dbReference>
<organism evidence="8 9">
    <name type="scientific">Guptibacillus hwajinpoensis</name>
    <dbReference type="NCBI Taxonomy" id="208199"/>
    <lineage>
        <taxon>Bacteria</taxon>
        <taxon>Bacillati</taxon>
        <taxon>Bacillota</taxon>
        <taxon>Bacilli</taxon>
        <taxon>Bacillales</taxon>
        <taxon>Guptibacillaceae</taxon>
        <taxon>Guptibacillus</taxon>
    </lineage>
</organism>
<keyword evidence="5 7" id="KW-1133">Transmembrane helix</keyword>
<dbReference type="GO" id="GO:0005886">
    <property type="term" value="C:plasma membrane"/>
    <property type="evidence" value="ECO:0007669"/>
    <property type="project" value="UniProtKB-SubCell"/>
</dbReference>
<dbReference type="PANTHER" id="PTHR43266">
    <property type="entry name" value="MACROLIDE-EFFLUX PROTEIN"/>
    <property type="match status" value="1"/>
</dbReference>
<evidence type="ECO:0000313" key="9">
    <source>
        <dbReference type="Proteomes" id="UP000310541"/>
    </source>
</evidence>
<feature type="transmembrane region" description="Helical" evidence="7">
    <location>
        <begin position="224"/>
        <end position="247"/>
    </location>
</feature>
<keyword evidence="3" id="KW-1003">Cell membrane</keyword>
<dbReference type="RefSeq" id="WP_136946389.1">
    <property type="nucleotide sequence ID" value="NZ_SWFM01000001.1"/>
</dbReference>
<comment type="caution">
    <text evidence="8">The sequence shown here is derived from an EMBL/GenBank/DDBJ whole genome shotgun (WGS) entry which is preliminary data.</text>
</comment>
<feature type="transmembrane region" description="Helical" evidence="7">
    <location>
        <begin position="49"/>
        <end position="71"/>
    </location>
</feature>
<feature type="transmembrane region" description="Helical" evidence="7">
    <location>
        <begin position="377"/>
        <end position="394"/>
    </location>
</feature>
<accession>A0A4U1MLY7</accession>
<feature type="transmembrane region" description="Helical" evidence="7">
    <location>
        <begin position="352"/>
        <end position="371"/>
    </location>
</feature>
<evidence type="ECO:0000256" key="3">
    <source>
        <dbReference type="ARBA" id="ARBA00022475"/>
    </source>
</evidence>
<dbReference type="AlphaFoldDB" id="A0A4U1MLY7"/>